<evidence type="ECO:0000313" key="2">
    <source>
        <dbReference type="Proteomes" id="UP000740413"/>
    </source>
</evidence>
<dbReference type="EMBL" id="JACATN010000006">
    <property type="protein sequence ID" value="MBT2163145.1"/>
    <property type="molecule type" value="Genomic_DNA"/>
</dbReference>
<dbReference type="RefSeq" id="WP_214613118.1">
    <property type="nucleotide sequence ID" value="NZ_JACATN010000006.1"/>
</dbReference>
<proteinExistence type="predicted"/>
<sequence>MTHAHSFHIPVMGIGFTIDSPLKVSQFGIDSVISLVDDILLEKLRKMYSGKYGLAYQEITDNIEDFRAKRITSYLDMIQDLAQEKFDNFKNTTTETADGIRSYFNSLPDSSTFKKEFSELAEYSFNFPEIKDWVKERMPMGSIDVNIMTKVDKDNYVKKEKLSSEYNDAHAALRGYANSKLNSSVILSAGMNPRLYSYLEQFDDFYPDTNGNIKKKIVLKVSDYRSAMIQGKFLAKKGIWVSEYRIESGLNCGGHAFATDGHLMGPILHQFKENKQELIDTVHELLVNSLQLKERAIPSKPLSLKITAQGGVGTAAEHQFLIDEYHVDSVGWGSAFLLVPEATTVDKDTLDRLVKAKEEDLYLSNISPLGIPFHSLKGNTKDVEKAARISDGKPGSPCPKKFVALNKDFNEKGLCTASRQYQNKKLKELKSQNLSQTEYDYHFHKITEKSCTCVGLGTSALLVYNLDTKIEGEGVSVCPGPNMAYFSKVSTLNEMMGHIYGKTNVMSHPNRPNMFIKELHIYLEYYKEQISEFKMMPTAKRRKQLLSFSSNLMEGIGYYENLFEAKKDKALPYYNLALEQLKESRTFLSLLTEEVEMPEENLAS</sequence>
<evidence type="ECO:0000313" key="1">
    <source>
        <dbReference type="EMBL" id="MBT2163145.1"/>
    </source>
</evidence>
<name>A0ABS5WIU7_9FLAO</name>
<reference evidence="2" key="1">
    <citation type="submission" date="2023-07" db="EMBL/GenBank/DDBJ databases">
        <title>Zobellia barbeyronii sp. nov., a new marine flavobacterium, isolated from green and red algae.</title>
        <authorList>
            <person name="Nedashkovskaya O.I."/>
            <person name="Otstavnykh N."/>
            <person name="Zhukova N."/>
            <person name="Guzev K."/>
            <person name="Chausova V."/>
            <person name="Tekutyeva L."/>
            <person name="Mikhailov V."/>
            <person name="Isaeva M."/>
        </authorList>
    </citation>
    <scope>NUCLEOTIDE SEQUENCE [LARGE SCALE GENOMIC DNA]</scope>
    <source>
        <strain evidence="2">KMM 6746</strain>
    </source>
</reference>
<organism evidence="1 2">
    <name type="scientific">Zobellia barbeyronii</name>
    <dbReference type="NCBI Taxonomy" id="2748009"/>
    <lineage>
        <taxon>Bacteria</taxon>
        <taxon>Pseudomonadati</taxon>
        <taxon>Bacteroidota</taxon>
        <taxon>Flavobacteriia</taxon>
        <taxon>Flavobacteriales</taxon>
        <taxon>Flavobacteriaceae</taxon>
        <taxon>Zobellia</taxon>
    </lineage>
</organism>
<gene>
    <name evidence="1" type="ORF">HW347_17880</name>
</gene>
<dbReference type="Proteomes" id="UP000740413">
    <property type="component" value="Unassembled WGS sequence"/>
</dbReference>
<keyword evidence="2" id="KW-1185">Reference proteome</keyword>
<protein>
    <submittedName>
        <fullName evidence="1">Uncharacterized protein</fullName>
    </submittedName>
</protein>
<comment type="caution">
    <text evidence="1">The sequence shown here is derived from an EMBL/GenBank/DDBJ whole genome shotgun (WGS) entry which is preliminary data.</text>
</comment>
<accession>A0ABS5WIU7</accession>